<dbReference type="Proteomes" id="UP000663834">
    <property type="component" value="Unassembled WGS sequence"/>
</dbReference>
<dbReference type="AlphaFoldDB" id="A0A815NIC2"/>
<dbReference type="PANTHER" id="PTHR21301:SF10">
    <property type="entry name" value="REVERSE TRANSCRIPTASE DOMAIN-CONTAINING PROTEIN"/>
    <property type="match status" value="1"/>
</dbReference>
<feature type="region of interest" description="Disordered" evidence="1">
    <location>
        <begin position="751"/>
        <end position="776"/>
    </location>
</feature>
<sequence length="776" mass="91301">MSPPINEKEKPKKKKKSHGNRKLQRFRQRRRARGMSEATIAARIESHKNTIEKPQNRLTTSVTVNNPTAERITSINKRKRDISSLDLLHRHASRSSVAKKVKYTTFAQSIPLNSISTNKNYPMPAYLTRSTHLIFQMLRREFNRSLNRKDEQIFIHLRLQLFDRQFRLELDQRLWQSYLDLGLQQESIWPRSLYEMTKTNQSELIENYIMTQLAMIDDQIEQCIMELSRQAQSESPIPILLPSLEIMDIELKKYVRVQQHHLLKRMDDQLNRCKNDIRDQHLHRQLFTYPLLTNSQRTTLEQLIHQRKVHLDVYEEFIMFEQRILHQFLPVNFDELEKKHCSKFLLAMHRSSVQTSEKGNFGSFGNFNKQLILRVCDKSGGLHIGAKSNYETKAAQYHEDTKAYVELTCNPLMEIFTNVTNALNALKNSKQLSVKEYNRMMPKVDSVKLSYMYFNPKPHKIVGGAMGSPFTLTLANIFMWDWEKRWIRRQNSKNEIYGRYIDDVFFTSNESIEIVEQLLQDANTWHPNIKLEYNIGSSVPFLDVLVSNQQGHLHTCVYHKPSAEPDVVPFISDHPRYTFPNIIQTTLVRAIRYSSTFEAFNNERRTIRLMLLYNGYPSAYIDKQFRNIFNNYLSPYTILPFLKNEEDFFRLRDEYMKKPTPQHSQVEARIAQFNEPTEEPPIETTTPMIPMIKAKSKKSKLQDAIIIHYTHEQRFATMKKDNHEIFRGAFKCLGIEALRLIVGHRNSPNSARELIRKRPNPLKPPTEQQGPRLSNA</sequence>
<feature type="compositionally biased region" description="Polar residues" evidence="1">
    <location>
        <begin position="766"/>
        <end position="776"/>
    </location>
</feature>
<evidence type="ECO:0000259" key="2">
    <source>
        <dbReference type="Pfam" id="PF26215"/>
    </source>
</evidence>
<proteinExistence type="predicted"/>
<feature type="compositionally biased region" description="Basic and acidic residues" evidence="1">
    <location>
        <begin position="1"/>
        <end position="10"/>
    </location>
</feature>
<feature type="compositionally biased region" description="Basic residues" evidence="1">
    <location>
        <begin position="11"/>
        <end position="33"/>
    </location>
</feature>
<dbReference type="InterPro" id="IPR058912">
    <property type="entry name" value="HTH_animal"/>
</dbReference>
<evidence type="ECO:0000256" key="1">
    <source>
        <dbReference type="SAM" id="MobiDB-lite"/>
    </source>
</evidence>
<feature type="domain" description="Helix-turn-helix" evidence="2">
    <location>
        <begin position="568"/>
        <end position="626"/>
    </location>
</feature>
<dbReference type="OrthoDB" id="10018421at2759"/>
<organism evidence="3 4">
    <name type="scientific">Rotaria magnacalcarata</name>
    <dbReference type="NCBI Taxonomy" id="392030"/>
    <lineage>
        <taxon>Eukaryota</taxon>
        <taxon>Metazoa</taxon>
        <taxon>Spiralia</taxon>
        <taxon>Gnathifera</taxon>
        <taxon>Rotifera</taxon>
        <taxon>Eurotatoria</taxon>
        <taxon>Bdelloidea</taxon>
        <taxon>Philodinida</taxon>
        <taxon>Philodinidae</taxon>
        <taxon>Rotaria</taxon>
    </lineage>
</organism>
<feature type="region of interest" description="Disordered" evidence="1">
    <location>
        <begin position="1"/>
        <end position="36"/>
    </location>
</feature>
<dbReference type="PANTHER" id="PTHR21301">
    <property type="entry name" value="REVERSE TRANSCRIPTASE"/>
    <property type="match status" value="1"/>
</dbReference>
<dbReference type="EMBL" id="CAJNOW010004928">
    <property type="protein sequence ID" value="CAF1434249.1"/>
    <property type="molecule type" value="Genomic_DNA"/>
</dbReference>
<evidence type="ECO:0000313" key="3">
    <source>
        <dbReference type="EMBL" id="CAF1434249.1"/>
    </source>
</evidence>
<name>A0A815NIC2_9BILA</name>
<protein>
    <recommendedName>
        <fullName evidence="2">Helix-turn-helix domain-containing protein</fullName>
    </recommendedName>
</protein>
<gene>
    <name evidence="3" type="ORF">KQP761_LOCUS11195</name>
</gene>
<dbReference type="Pfam" id="PF26215">
    <property type="entry name" value="HTH_animal"/>
    <property type="match status" value="1"/>
</dbReference>
<reference evidence="3" key="1">
    <citation type="submission" date="2021-02" db="EMBL/GenBank/DDBJ databases">
        <authorList>
            <person name="Nowell W R."/>
        </authorList>
    </citation>
    <scope>NUCLEOTIDE SEQUENCE</scope>
</reference>
<comment type="caution">
    <text evidence="3">The sequence shown here is derived from an EMBL/GenBank/DDBJ whole genome shotgun (WGS) entry which is preliminary data.</text>
</comment>
<evidence type="ECO:0000313" key="4">
    <source>
        <dbReference type="Proteomes" id="UP000663834"/>
    </source>
</evidence>
<accession>A0A815NIC2</accession>